<name>A0A495A833_9BACI</name>
<dbReference type="OrthoDB" id="9777193at2"/>
<dbReference type="InterPro" id="IPR037171">
    <property type="entry name" value="NagB/RpiA_transferase-like"/>
</dbReference>
<evidence type="ECO:0000256" key="1">
    <source>
        <dbReference type="ARBA" id="ARBA00022679"/>
    </source>
</evidence>
<organism evidence="2 3">
    <name type="scientific">Oceanobacillus halophilus</name>
    <dbReference type="NCBI Taxonomy" id="930130"/>
    <lineage>
        <taxon>Bacteria</taxon>
        <taxon>Bacillati</taxon>
        <taxon>Bacillota</taxon>
        <taxon>Bacilli</taxon>
        <taxon>Bacillales</taxon>
        <taxon>Bacillaceae</taxon>
        <taxon>Oceanobacillus</taxon>
    </lineage>
</organism>
<dbReference type="InterPro" id="IPR004165">
    <property type="entry name" value="CoA_trans_fam_I"/>
</dbReference>
<accession>A0A495A833</accession>
<dbReference type="Proteomes" id="UP000269301">
    <property type="component" value="Unassembled WGS sequence"/>
</dbReference>
<dbReference type="NCBIfam" id="TIGR02429">
    <property type="entry name" value="pcaI_scoA_fam"/>
    <property type="match status" value="1"/>
</dbReference>
<dbReference type="PANTHER" id="PTHR13707:SF60">
    <property type="entry name" value="ACETATE COA-TRANSFERASE SUBUNIT ALPHA"/>
    <property type="match status" value="1"/>
</dbReference>
<evidence type="ECO:0000313" key="3">
    <source>
        <dbReference type="Proteomes" id="UP000269301"/>
    </source>
</evidence>
<dbReference type="SMART" id="SM00882">
    <property type="entry name" value="CoA_trans"/>
    <property type="match status" value="1"/>
</dbReference>
<dbReference type="AlphaFoldDB" id="A0A495A833"/>
<protein>
    <submittedName>
        <fullName evidence="2">3-oxoacid CoA-transferase subunit A</fullName>
    </submittedName>
</protein>
<dbReference type="Pfam" id="PF01144">
    <property type="entry name" value="CoA_trans"/>
    <property type="match status" value="1"/>
</dbReference>
<dbReference type="GO" id="GO:0008410">
    <property type="term" value="F:CoA-transferase activity"/>
    <property type="evidence" value="ECO:0007669"/>
    <property type="project" value="InterPro"/>
</dbReference>
<dbReference type="PANTHER" id="PTHR13707">
    <property type="entry name" value="KETOACID-COENZYME A TRANSFERASE"/>
    <property type="match status" value="1"/>
</dbReference>
<dbReference type="SUPFAM" id="SSF100950">
    <property type="entry name" value="NagB/RpiA/CoA transferase-like"/>
    <property type="match status" value="1"/>
</dbReference>
<gene>
    <name evidence="2" type="ORF">D8M06_05555</name>
</gene>
<keyword evidence="3" id="KW-1185">Reference proteome</keyword>
<reference evidence="2 3" key="1">
    <citation type="journal article" date="2016" name="Int. J. Syst. Evol. Microbiol.">
        <title>Oceanobacillus halophilus sp. nov., a novel moderately halophilic bacterium from a hypersaline lake.</title>
        <authorList>
            <person name="Amoozegar M.A."/>
            <person name="Bagheri M."/>
            <person name="Makhdoumi A."/>
            <person name="Nikou M.M."/>
            <person name="Fazeli S.A.S."/>
            <person name="Schumann P."/>
            <person name="Sproer C."/>
            <person name="Sanchez-Porro C."/>
            <person name="Ventosa A."/>
        </authorList>
    </citation>
    <scope>NUCLEOTIDE SEQUENCE [LARGE SCALE GENOMIC DNA]</scope>
    <source>
        <strain evidence="2 3">DSM 23996</strain>
    </source>
</reference>
<evidence type="ECO:0000313" key="2">
    <source>
        <dbReference type="EMBL" id="RKQ35898.1"/>
    </source>
</evidence>
<dbReference type="Gene3D" id="3.40.1080.10">
    <property type="entry name" value="Glutaconate Coenzyme A-transferase"/>
    <property type="match status" value="1"/>
</dbReference>
<sequence length="202" mass="21990">MMVGGFGRTGIPEKLLEAVIETTDLDGFTIISNNISEGSNLHHLFMGGRIKKAIGTYYTTSKEVVKAYRENRIEIELLPQGTLSEALRLGGSGIPAFYTPTSAGTELANNKESRVFNGREYVLEESLTAEVALIKAYKADKAGNLIYRKSARNFNPLMAMAADITIVEVDEIVEVGKLDPEEIITPFIFVDVVVKGGDTVNG</sequence>
<dbReference type="InterPro" id="IPR012792">
    <property type="entry name" value="3-oxoacid_CoA-transf_A"/>
</dbReference>
<comment type="caution">
    <text evidence="2">The sequence shown here is derived from an EMBL/GenBank/DDBJ whole genome shotgun (WGS) entry which is preliminary data.</text>
</comment>
<keyword evidence="1 2" id="KW-0808">Transferase</keyword>
<dbReference type="EMBL" id="RBZP01000002">
    <property type="protein sequence ID" value="RKQ35898.1"/>
    <property type="molecule type" value="Genomic_DNA"/>
</dbReference>
<proteinExistence type="predicted"/>